<organism evidence="1 2">
    <name type="scientific">Deinococcus yavapaiensis KR-236</name>
    <dbReference type="NCBI Taxonomy" id="694435"/>
    <lineage>
        <taxon>Bacteria</taxon>
        <taxon>Thermotogati</taxon>
        <taxon>Deinococcota</taxon>
        <taxon>Deinococci</taxon>
        <taxon>Deinococcales</taxon>
        <taxon>Deinococcaceae</taxon>
        <taxon>Deinococcus</taxon>
    </lineage>
</organism>
<evidence type="ECO:0000313" key="1">
    <source>
        <dbReference type="EMBL" id="PYE55422.1"/>
    </source>
</evidence>
<proteinExistence type="predicted"/>
<sequence length="251" mass="27704">MERPFFVDTPRPPSRSYREGMPRFLPLLLACSSGALAAPLATLSFDAAILARPVRVVERTLARDEWTGAVLPPHAALAFGPPARPSGDLDVFDVAELLQANGADDGHLHWLDVPWNVKQLHKMLEQRAATSSTPGPFPFVPLVVGDQAVHAAVKYLDFGGLHGVRYVTAFTTRFDRPLDDRALLYTFQGFTSDGTFLVSWRQPLELPDVLATGPVAQWDAYKTATTKLLDAFTNDTRLTILDRFLATLHVR</sequence>
<dbReference type="AlphaFoldDB" id="A0A318SFD1"/>
<dbReference type="EMBL" id="QJSX01000003">
    <property type="protein sequence ID" value="PYE55422.1"/>
    <property type="molecule type" value="Genomic_DNA"/>
</dbReference>
<name>A0A318SFD1_9DEIO</name>
<reference evidence="1 2" key="1">
    <citation type="submission" date="2018-06" db="EMBL/GenBank/DDBJ databases">
        <title>Genomic Encyclopedia of Type Strains, Phase IV (KMG-IV): sequencing the most valuable type-strain genomes for metagenomic binning, comparative biology and taxonomic classification.</title>
        <authorList>
            <person name="Goeker M."/>
        </authorList>
    </citation>
    <scope>NUCLEOTIDE SEQUENCE [LARGE SCALE GENOMIC DNA]</scope>
    <source>
        <strain evidence="1 2">DSM 18048</strain>
    </source>
</reference>
<keyword evidence="2" id="KW-1185">Reference proteome</keyword>
<comment type="caution">
    <text evidence="1">The sequence shown here is derived from an EMBL/GenBank/DDBJ whole genome shotgun (WGS) entry which is preliminary data.</text>
</comment>
<protein>
    <submittedName>
        <fullName evidence="1">Uncharacterized protein</fullName>
    </submittedName>
</protein>
<accession>A0A318SFD1</accession>
<gene>
    <name evidence="1" type="ORF">DES52_103255</name>
</gene>
<evidence type="ECO:0000313" key="2">
    <source>
        <dbReference type="Proteomes" id="UP000248326"/>
    </source>
</evidence>
<dbReference type="Proteomes" id="UP000248326">
    <property type="component" value="Unassembled WGS sequence"/>
</dbReference>